<accession>A0A8J5JSX5</accession>
<sequence>MGIRMGALGGVIFAR</sequence>
<evidence type="ECO:0000313" key="3">
    <source>
        <dbReference type="Proteomes" id="UP000747542"/>
    </source>
</evidence>
<gene>
    <name evidence="1" type="ORF">Hamer_G011235</name>
    <name evidence="2" type="ORF">Hamer_G029723</name>
</gene>
<evidence type="ECO:0000313" key="1">
    <source>
        <dbReference type="EMBL" id="KAG7158589.1"/>
    </source>
</evidence>
<reference evidence="1" key="1">
    <citation type="journal article" date="2021" name="Sci. Adv.">
        <title>The American lobster genome reveals insights on longevity, neural, and immune adaptations.</title>
        <authorList>
            <person name="Polinski J.M."/>
            <person name="Zimin A.V."/>
            <person name="Clark K.F."/>
            <person name="Kohn A.B."/>
            <person name="Sadowski N."/>
            <person name="Timp W."/>
            <person name="Ptitsyn A."/>
            <person name="Khanna P."/>
            <person name="Romanova D.Y."/>
            <person name="Williams P."/>
            <person name="Greenwood S.J."/>
            <person name="Moroz L.L."/>
            <person name="Walt D.R."/>
            <person name="Bodnar A.G."/>
        </authorList>
    </citation>
    <scope>NUCLEOTIDE SEQUENCE</scope>
    <source>
        <strain evidence="1">GMGI-L3</strain>
    </source>
</reference>
<evidence type="ECO:0000313" key="2">
    <source>
        <dbReference type="EMBL" id="KAG7169818.1"/>
    </source>
</evidence>
<dbReference type="Proteomes" id="UP000747542">
    <property type="component" value="Unassembled WGS sequence"/>
</dbReference>
<organism evidence="1 3">
    <name type="scientific">Homarus americanus</name>
    <name type="common">American lobster</name>
    <dbReference type="NCBI Taxonomy" id="6706"/>
    <lineage>
        <taxon>Eukaryota</taxon>
        <taxon>Metazoa</taxon>
        <taxon>Ecdysozoa</taxon>
        <taxon>Arthropoda</taxon>
        <taxon>Crustacea</taxon>
        <taxon>Multicrustacea</taxon>
        <taxon>Malacostraca</taxon>
        <taxon>Eumalacostraca</taxon>
        <taxon>Eucarida</taxon>
        <taxon>Decapoda</taxon>
        <taxon>Pleocyemata</taxon>
        <taxon>Astacidea</taxon>
        <taxon>Nephropoidea</taxon>
        <taxon>Nephropidae</taxon>
        <taxon>Homarus</taxon>
    </lineage>
</organism>
<name>A0A8J5JSX5_HOMAM</name>
<dbReference type="EMBL" id="JAHLQT010015359">
    <property type="protein sequence ID" value="KAG7169818.1"/>
    <property type="molecule type" value="Genomic_DNA"/>
</dbReference>
<dbReference type="EMBL" id="JAHLQT010034478">
    <property type="protein sequence ID" value="KAG7158589.1"/>
    <property type="molecule type" value="Genomic_DNA"/>
</dbReference>
<protein>
    <submittedName>
        <fullName evidence="1">Uncharacterized protein</fullName>
    </submittedName>
</protein>
<comment type="caution">
    <text evidence="1">The sequence shown here is derived from an EMBL/GenBank/DDBJ whole genome shotgun (WGS) entry which is preliminary data.</text>
</comment>
<keyword evidence="3" id="KW-1185">Reference proteome</keyword>
<proteinExistence type="predicted"/>